<dbReference type="EMBL" id="FUXM01000004">
    <property type="protein sequence ID" value="SJZ65388.1"/>
    <property type="molecule type" value="Genomic_DNA"/>
</dbReference>
<gene>
    <name evidence="2" type="ORF">SAMN02745885_00537</name>
</gene>
<dbReference type="Gene3D" id="3.30.750.24">
    <property type="entry name" value="STAS domain"/>
    <property type="match status" value="1"/>
</dbReference>
<name>A0A1T4MF38_9FIRM</name>
<feature type="domain" description="STAS" evidence="1">
    <location>
        <begin position="2"/>
        <end position="93"/>
    </location>
</feature>
<dbReference type="InterPro" id="IPR036513">
    <property type="entry name" value="STAS_dom_sf"/>
</dbReference>
<dbReference type="SUPFAM" id="SSF52091">
    <property type="entry name" value="SpoIIaa-like"/>
    <property type="match status" value="1"/>
</dbReference>
<evidence type="ECO:0000313" key="2">
    <source>
        <dbReference type="EMBL" id="SJZ65388.1"/>
    </source>
</evidence>
<dbReference type="InterPro" id="IPR002645">
    <property type="entry name" value="STAS_dom"/>
</dbReference>
<dbReference type="Proteomes" id="UP000189933">
    <property type="component" value="Unassembled WGS sequence"/>
</dbReference>
<evidence type="ECO:0000259" key="1">
    <source>
        <dbReference type="PROSITE" id="PS50801"/>
    </source>
</evidence>
<dbReference type="Pfam" id="PF01740">
    <property type="entry name" value="STAS"/>
    <property type="match status" value="1"/>
</dbReference>
<dbReference type="PROSITE" id="PS50801">
    <property type="entry name" value="STAS"/>
    <property type="match status" value="1"/>
</dbReference>
<dbReference type="OrthoDB" id="9793697at2"/>
<accession>A0A1T4MF38</accession>
<dbReference type="CDD" id="cd07043">
    <property type="entry name" value="STAS_anti-anti-sigma_factors"/>
    <property type="match status" value="1"/>
</dbReference>
<dbReference type="RefSeq" id="WP_159071937.1">
    <property type="nucleotide sequence ID" value="NZ_FUXM01000004.1"/>
</dbReference>
<protein>
    <submittedName>
        <fullName evidence="2">Anti-anti-sigma factor</fullName>
    </submittedName>
</protein>
<reference evidence="3" key="1">
    <citation type="submission" date="2017-02" db="EMBL/GenBank/DDBJ databases">
        <authorList>
            <person name="Varghese N."/>
            <person name="Submissions S."/>
        </authorList>
    </citation>
    <scope>NUCLEOTIDE SEQUENCE [LARGE SCALE GENOMIC DNA]</scope>
    <source>
        <strain evidence="3">DSM 16521</strain>
    </source>
</reference>
<keyword evidence="3" id="KW-1185">Reference proteome</keyword>
<evidence type="ECO:0000313" key="3">
    <source>
        <dbReference type="Proteomes" id="UP000189933"/>
    </source>
</evidence>
<organism evidence="2 3">
    <name type="scientific">Carboxydocella sporoproducens DSM 16521</name>
    <dbReference type="NCBI Taxonomy" id="1121270"/>
    <lineage>
        <taxon>Bacteria</taxon>
        <taxon>Bacillati</taxon>
        <taxon>Bacillota</taxon>
        <taxon>Clostridia</taxon>
        <taxon>Eubacteriales</taxon>
        <taxon>Clostridiales Family XVI. Incertae Sedis</taxon>
        <taxon>Carboxydocella</taxon>
    </lineage>
</organism>
<sequence>MLQVEKERLGERALIKISGALDLGTADAFKQQLVPLLLGETEVVFNFCGVKFIDSTGMGAVLDFLEELTLLGVTVTGWEIGPTLFEILQLLGMVVPAENGWVLKATDKEIPLALVCRDQ</sequence>
<proteinExistence type="predicted"/>
<dbReference type="AlphaFoldDB" id="A0A1T4MF38"/>